<keyword evidence="6" id="KW-1133">Transmembrane helix</keyword>
<dbReference type="InterPro" id="IPR000727">
    <property type="entry name" value="T_SNARE_dom"/>
</dbReference>
<keyword evidence="2" id="KW-1003">Cell membrane</keyword>
<dbReference type="Gene3D" id="1.10.287.950">
    <property type="entry name" value="Methyl-accepting chemotaxis protein"/>
    <property type="match status" value="1"/>
</dbReference>
<dbReference type="SUPFAM" id="SSF58104">
    <property type="entry name" value="Methyl-accepting chemotaxis protein (MCP) signaling domain"/>
    <property type="match status" value="1"/>
</dbReference>
<keyword evidence="2" id="KW-0997">Cell inner membrane</keyword>
<dbReference type="Proteomes" id="UP001271769">
    <property type="component" value="Unassembled WGS sequence"/>
</dbReference>
<dbReference type="RefSeq" id="WP_320502806.1">
    <property type="nucleotide sequence ID" value="NZ_JAXCLX010000004.1"/>
</dbReference>
<proteinExistence type="inferred from homology"/>
<dbReference type="PROSITE" id="PS50192">
    <property type="entry name" value="T_SNARE"/>
    <property type="match status" value="1"/>
</dbReference>
<evidence type="ECO:0000259" key="9">
    <source>
        <dbReference type="PROSITE" id="PS50885"/>
    </source>
</evidence>
<dbReference type="Pfam" id="PF00015">
    <property type="entry name" value="MCPsignal"/>
    <property type="match status" value="1"/>
</dbReference>
<dbReference type="InterPro" id="IPR003660">
    <property type="entry name" value="HAMP_dom"/>
</dbReference>
<evidence type="ECO:0000256" key="5">
    <source>
        <dbReference type="PROSITE-ProRule" id="PRU00284"/>
    </source>
</evidence>
<feature type="domain" description="T-SNARE coiled-coil homology" evidence="8">
    <location>
        <begin position="567"/>
        <end position="629"/>
    </location>
</feature>
<comment type="caution">
    <text evidence="11">The sequence shown here is derived from an EMBL/GenBank/DDBJ whole genome shotgun (WGS) entry which is preliminary data.</text>
</comment>
<protein>
    <submittedName>
        <fullName evidence="11">HAMP domain-containing methyl-accepting chemotaxis protein</fullName>
    </submittedName>
</protein>
<feature type="transmembrane region" description="Helical" evidence="6">
    <location>
        <begin position="301"/>
        <end position="321"/>
    </location>
</feature>
<dbReference type="PROSITE" id="PS51753">
    <property type="entry name" value="HBM"/>
    <property type="match status" value="1"/>
</dbReference>
<dbReference type="SMART" id="SM00283">
    <property type="entry name" value="MA"/>
    <property type="match status" value="1"/>
</dbReference>
<gene>
    <name evidence="11" type="ORF">SMD31_20535</name>
</gene>
<comment type="similarity">
    <text evidence="4">Belongs to the methyl-accepting chemotaxis (MCP) protein family.</text>
</comment>
<evidence type="ECO:0000256" key="4">
    <source>
        <dbReference type="ARBA" id="ARBA00029447"/>
    </source>
</evidence>
<dbReference type="Gene3D" id="6.10.340.10">
    <property type="match status" value="1"/>
</dbReference>
<evidence type="ECO:0000259" key="7">
    <source>
        <dbReference type="PROSITE" id="PS50111"/>
    </source>
</evidence>
<dbReference type="InterPro" id="IPR032255">
    <property type="entry name" value="HBM"/>
</dbReference>
<feature type="domain" description="HAMP" evidence="9">
    <location>
        <begin position="322"/>
        <end position="375"/>
    </location>
</feature>
<evidence type="ECO:0000313" key="11">
    <source>
        <dbReference type="EMBL" id="MDY0874339.1"/>
    </source>
</evidence>
<dbReference type="InterPro" id="IPR004090">
    <property type="entry name" value="Chemotax_Me-accpt_rcpt"/>
</dbReference>
<dbReference type="InterPro" id="IPR004089">
    <property type="entry name" value="MCPsignal_dom"/>
</dbReference>
<comment type="subcellular location">
    <subcellularLocation>
        <location evidence="1">Cell inner membrane</location>
        <topology evidence="1">Multi-pass membrane protein</topology>
    </subcellularLocation>
</comment>
<dbReference type="PANTHER" id="PTHR32089">
    <property type="entry name" value="METHYL-ACCEPTING CHEMOTAXIS PROTEIN MCPB"/>
    <property type="match status" value="1"/>
</dbReference>
<accession>A0ABU5E572</accession>
<keyword evidence="6" id="KW-0472">Membrane</keyword>
<keyword evidence="3 5" id="KW-0807">Transducer</keyword>
<evidence type="ECO:0000256" key="2">
    <source>
        <dbReference type="ARBA" id="ARBA00022519"/>
    </source>
</evidence>
<dbReference type="PANTHER" id="PTHR32089:SF112">
    <property type="entry name" value="LYSOZYME-LIKE PROTEIN-RELATED"/>
    <property type="match status" value="1"/>
</dbReference>
<feature type="domain" description="HBM" evidence="10">
    <location>
        <begin position="49"/>
        <end position="288"/>
    </location>
</feature>
<evidence type="ECO:0000256" key="3">
    <source>
        <dbReference type="ARBA" id="ARBA00023224"/>
    </source>
</evidence>
<dbReference type="SMART" id="SM01358">
    <property type="entry name" value="HBM"/>
    <property type="match status" value="1"/>
</dbReference>
<dbReference type="Pfam" id="PF00672">
    <property type="entry name" value="HAMP"/>
    <property type="match status" value="1"/>
</dbReference>
<evidence type="ECO:0000256" key="6">
    <source>
        <dbReference type="SAM" id="Phobius"/>
    </source>
</evidence>
<keyword evidence="12" id="KW-1185">Reference proteome</keyword>
<dbReference type="CDD" id="cd06225">
    <property type="entry name" value="HAMP"/>
    <property type="match status" value="1"/>
</dbReference>
<keyword evidence="6" id="KW-0812">Transmembrane</keyword>
<dbReference type="PROSITE" id="PS50111">
    <property type="entry name" value="CHEMOTAXIS_TRANSDUC_2"/>
    <property type="match status" value="1"/>
</dbReference>
<evidence type="ECO:0000259" key="10">
    <source>
        <dbReference type="PROSITE" id="PS51753"/>
    </source>
</evidence>
<evidence type="ECO:0000313" key="12">
    <source>
        <dbReference type="Proteomes" id="UP001271769"/>
    </source>
</evidence>
<sequence>MLGRFLASFSIASRIGAGFGILLLLLGGISAYSVIAADGTEDSVNRYAEISNATLGAQQIARDVALLRNAVMTYARDGSTAAADDTHAILTRLTDGLTQQAMTATDARKEPLARMQEVVSAYGADFEKSIALRSIRDKLIAEQLTPVGTAAAKAMTDLVGSAMGESNFEGAALAGIAQDALMSARLAATRYLAELDPKLIATAKQYVTKFTTSIAKMQKKLTTPQQRMAAQDITMTMFKYGQALQSLVKTAGDTHQLIDVDMPKKDAEIAALADQIRDAQTAELQAIKTATERTMARTRNITIAIAIAGLALGGIGAWLIGRSISTPIRLMTATMNELASGRLETEIPAQTNRDEIGDMARTVLVFKDALQAQRDADAAARIDADTKLKRAQALESLIAGFEGKVGELADSLSTASGALQSSAQSMTETADRTNRQSTVVATAADQATANVQTVAAATEELSASISEIGRQVAQSTGIAEKAVGQAQHTNQQVRNLATAAQAIGDVVGLISEIAAQTNLLALNATIEAARAGEAGRGFAVVASEVKNLAGQTAKATEDIGAKITEIQQATENSVGAIAGIASVIEEMSRIATAIASAVEEQTAATAEIARNVQQASQGTTEVSVNITEVTAAAGDTGRAAGEVLGAAVELGGKSNVLNEEVRRFIGDVRTL</sequence>
<evidence type="ECO:0000259" key="8">
    <source>
        <dbReference type="PROSITE" id="PS50192"/>
    </source>
</evidence>
<organism evidence="11 12">
    <name type="scientific">Dongia rigui</name>
    <dbReference type="NCBI Taxonomy" id="940149"/>
    <lineage>
        <taxon>Bacteria</taxon>
        <taxon>Pseudomonadati</taxon>
        <taxon>Pseudomonadota</taxon>
        <taxon>Alphaproteobacteria</taxon>
        <taxon>Rhodospirillales</taxon>
        <taxon>Dongiaceae</taxon>
        <taxon>Dongia</taxon>
    </lineage>
</organism>
<reference evidence="11 12" key="1">
    <citation type="journal article" date="2013" name="Antonie Van Leeuwenhoek">
        <title>Dongia rigui sp. nov., isolated from freshwater of a large wetland in Korea.</title>
        <authorList>
            <person name="Baik K.S."/>
            <person name="Hwang Y.M."/>
            <person name="Choi J.S."/>
            <person name="Kwon J."/>
            <person name="Seong C.N."/>
        </authorList>
    </citation>
    <scope>NUCLEOTIDE SEQUENCE [LARGE SCALE GENOMIC DNA]</scope>
    <source>
        <strain evidence="11 12">04SU4-P</strain>
    </source>
</reference>
<dbReference type="PRINTS" id="PR00260">
    <property type="entry name" value="CHEMTRNSDUCR"/>
</dbReference>
<dbReference type="SMART" id="SM00304">
    <property type="entry name" value="HAMP"/>
    <property type="match status" value="2"/>
</dbReference>
<dbReference type="EMBL" id="JAXCLX010000004">
    <property type="protein sequence ID" value="MDY0874339.1"/>
    <property type="molecule type" value="Genomic_DNA"/>
</dbReference>
<evidence type="ECO:0000256" key="1">
    <source>
        <dbReference type="ARBA" id="ARBA00004429"/>
    </source>
</evidence>
<name>A0ABU5E572_9PROT</name>
<feature type="domain" description="Methyl-accepting transducer" evidence="7">
    <location>
        <begin position="415"/>
        <end position="637"/>
    </location>
</feature>
<dbReference type="PROSITE" id="PS50885">
    <property type="entry name" value="HAMP"/>
    <property type="match status" value="1"/>
</dbReference>